<dbReference type="InterPro" id="IPR047122">
    <property type="entry name" value="Trans-enoyl_RdTase-like"/>
</dbReference>
<evidence type="ECO:0008006" key="5">
    <source>
        <dbReference type="Google" id="ProtNLM"/>
    </source>
</evidence>
<reference evidence="3" key="1">
    <citation type="journal article" date="2021" name="IMA Fungus">
        <title>Genomic characterization of three marine fungi, including Emericellopsis atlantica sp. nov. with signatures of a generalist lifestyle and marine biomass degradation.</title>
        <authorList>
            <person name="Hagestad O.C."/>
            <person name="Hou L."/>
            <person name="Andersen J.H."/>
            <person name="Hansen E.H."/>
            <person name="Altermark B."/>
            <person name="Li C."/>
            <person name="Kuhnert E."/>
            <person name="Cox R.J."/>
            <person name="Crous P.W."/>
            <person name="Spatafora J.W."/>
            <person name="Lail K."/>
            <person name="Amirebrahimi M."/>
            <person name="Lipzen A."/>
            <person name="Pangilinan J."/>
            <person name="Andreopoulos W."/>
            <person name="Hayes R.D."/>
            <person name="Ng V."/>
            <person name="Grigoriev I.V."/>
            <person name="Jackson S.A."/>
            <person name="Sutton T.D.S."/>
            <person name="Dobson A.D.W."/>
            <person name="Rama T."/>
        </authorList>
    </citation>
    <scope>NUCLEOTIDE SEQUENCE</scope>
    <source>
        <strain evidence="3">TRa018bII</strain>
    </source>
</reference>
<dbReference type="GO" id="GO:0016651">
    <property type="term" value="F:oxidoreductase activity, acting on NAD(P)H"/>
    <property type="evidence" value="ECO:0007669"/>
    <property type="project" value="InterPro"/>
</dbReference>
<dbReference type="AlphaFoldDB" id="A0A9P7YAQ5"/>
<keyword evidence="4" id="KW-1185">Reference proteome</keyword>
<keyword evidence="2" id="KW-0560">Oxidoreductase</keyword>
<comment type="similarity">
    <text evidence="1">Belongs to the zinc-containing alcohol dehydrogenase family.</text>
</comment>
<evidence type="ECO:0000313" key="4">
    <source>
        <dbReference type="Proteomes" id="UP000824998"/>
    </source>
</evidence>
<dbReference type="PANTHER" id="PTHR45348:SF2">
    <property type="entry name" value="ZINC-TYPE ALCOHOL DEHYDROGENASE-LIKE PROTEIN C2E1P3.01"/>
    <property type="match status" value="1"/>
</dbReference>
<dbReference type="PANTHER" id="PTHR45348">
    <property type="entry name" value="HYPOTHETICAL OXIDOREDUCTASE (EUROFUNG)"/>
    <property type="match status" value="1"/>
</dbReference>
<dbReference type="SUPFAM" id="SSF50129">
    <property type="entry name" value="GroES-like"/>
    <property type="match status" value="1"/>
</dbReference>
<evidence type="ECO:0000256" key="2">
    <source>
        <dbReference type="ARBA" id="ARBA00023002"/>
    </source>
</evidence>
<proteinExistence type="inferred from homology"/>
<dbReference type="Gene3D" id="3.40.50.720">
    <property type="entry name" value="NAD(P)-binding Rossmann-like Domain"/>
    <property type="match status" value="1"/>
</dbReference>
<comment type="caution">
    <text evidence="3">The sequence shown here is derived from an EMBL/GenBank/DDBJ whole genome shotgun (WGS) entry which is preliminary data.</text>
</comment>
<dbReference type="EMBL" id="MU251727">
    <property type="protein sequence ID" value="KAG9229841.1"/>
    <property type="molecule type" value="Genomic_DNA"/>
</dbReference>
<evidence type="ECO:0000313" key="3">
    <source>
        <dbReference type="EMBL" id="KAG9229841.1"/>
    </source>
</evidence>
<name>A0A9P7YAQ5_9HELO</name>
<dbReference type="OrthoDB" id="9992527at2759"/>
<sequence length="248" mass="26631">MPDNKQNERHPLDKVGGDYHLFDNLDRPKPGQRQLLVKSLVAGLNPVEGFQLGGILVDSWPMVLGCDASGIIVEIGDEFLMDSHLSFKEPENISREEAATIGVGVLTAGLALFGGLKLSLDDKADNSEWIVILGTTGAVGQHAVQVKGIASITNGNFVRHFDASAMAGELGMQALADHGAKDKTKYFATTNDWEPVKARDEIEIDMVALGLIGKSGTAEAEMVNSAIEGFIPKLEELFKAGGLRPMKY</sequence>
<organism evidence="3 4">
    <name type="scientific">Amylocarpus encephaloides</name>
    <dbReference type="NCBI Taxonomy" id="45428"/>
    <lineage>
        <taxon>Eukaryota</taxon>
        <taxon>Fungi</taxon>
        <taxon>Dikarya</taxon>
        <taxon>Ascomycota</taxon>
        <taxon>Pezizomycotina</taxon>
        <taxon>Leotiomycetes</taxon>
        <taxon>Helotiales</taxon>
        <taxon>Helotiales incertae sedis</taxon>
        <taxon>Amylocarpus</taxon>
    </lineage>
</organism>
<dbReference type="InterPro" id="IPR011032">
    <property type="entry name" value="GroES-like_sf"/>
</dbReference>
<dbReference type="Proteomes" id="UP000824998">
    <property type="component" value="Unassembled WGS sequence"/>
</dbReference>
<accession>A0A9P7YAQ5</accession>
<dbReference type="Gene3D" id="3.90.180.10">
    <property type="entry name" value="Medium-chain alcohol dehydrogenases, catalytic domain"/>
    <property type="match status" value="2"/>
</dbReference>
<gene>
    <name evidence="3" type="ORF">BJ875DRAFT_488553</name>
</gene>
<protein>
    <recommendedName>
        <fullName evidence="5">Enoyl reductase (ER) domain-containing protein</fullName>
    </recommendedName>
</protein>
<evidence type="ECO:0000256" key="1">
    <source>
        <dbReference type="ARBA" id="ARBA00008072"/>
    </source>
</evidence>